<dbReference type="InterPro" id="IPR028145">
    <property type="entry name" value="Synaptonemal_3"/>
</dbReference>
<evidence type="ECO:0000313" key="4">
    <source>
        <dbReference type="Proteomes" id="UP001178508"/>
    </source>
</evidence>
<gene>
    <name evidence="3" type="ORF">XNOV1_A028416</name>
</gene>
<sequence length="96" mass="10737">MTDFSSPPEVQRDSTDDITKLNKDLERLIENAEHISVQLTWMSYDMVALRTSPDLESSMQKLAEAFLRCTAAVRGENQPESGEVPDASGTTLNYEI</sequence>
<evidence type="ECO:0000313" key="3">
    <source>
        <dbReference type="EMBL" id="CAJ1058211.1"/>
    </source>
</evidence>
<dbReference type="Proteomes" id="UP001178508">
    <property type="component" value="Chromosome 6"/>
</dbReference>
<dbReference type="GO" id="GO:0007130">
    <property type="term" value="P:synaptonemal complex assembly"/>
    <property type="evidence" value="ECO:0007669"/>
    <property type="project" value="InterPro"/>
</dbReference>
<reference evidence="3" key="1">
    <citation type="submission" date="2023-08" db="EMBL/GenBank/DDBJ databases">
        <authorList>
            <person name="Alioto T."/>
            <person name="Alioto T."/>
            <person name="Gomez Garrido J."/>
        </authorList>
    </citation>
    <scope>NUCLEOTIDE SEQUENCE</scope>
</reference>
<evidence type="ECO:0000256" key="2">
    <source>
        <dbReference type="SAM" id="MobiDB-lite"/>
    </source>
</evidence>
<evidence type="ECO:0000256" key="1">
    <source>
        <dbReference type="SAM" id="Coils"/>
    </source>
</evidence>
<organism evidence="3 4">
    <name type="scientific">Xyrichtys novacula</name>
    <name type="common">Pearly razorfish</name>
    <name type="synonym">Hemipteronotus novacula</name>
    <dbReference type="NCBI Taxonomy" id="13765"/>
    <lineage>
        <taxon>Eukaryota</taxon>
        <taxon>Metazoa</taxon>
        <taxon>Chordata</taxon>
        <taxon>Craniata</taxon>
        <taxon>Vertebrata</taxon>
        <taxon>Euteleostomi</taxon>
        <taxon>Actinopterygii</taxon>
        <taxon>Neopterygii</taxon>
        <taxon>Teleostei</taxon>
        <taxon>Neoteleostei</taxon>
        <taxon>Acanthomorphata</taxon>
        <taxon>Eupercaria</taxon>
        <taxon>Labriformes</taxon>
        <taxon>Labridae</taxon>
        <taxon>Xyrichtys</taxon>
    </lineage>
</organism>
<protein>
    <submittedName>
        <fullName evidence="3">Synaptonemal complex central element protein 3</fullName>
    </submittedName>
</protein>
<accession>A0AAV1FBA0</accession>
<dbReference type="PANTHER" id="PTHR36686:SF1">
    <property type="entry name" value="SYNAPTONEMAL COMPLEX CENTRAL ELEMENT PROTEIN 3"/>
    <property type="match status" value="1"/>
</dbReference>
<feature type="region of interest" description="Disordered" evidence="2">
    <location>
        <begin position="74"/>
        <end position="96"/>
    </location>
</feature>
<keyword evidence="4" id="KW-1185">Reference proteome</keyword>
<proteinExistence type="predicted"/>
<keyword evidence="1" id="KW-0175">Coiled coil</keyword>
<dbReference type="GO" id="GO:0007131">
    <property type="term" value="P:reciprocal meiotic recombination"/>
    <property type="evidence" value="ECO:0007669"/>
    <property type="project" value="InterPro"/>
</dbReference>
<dbReference type="PANTHER" id="PTHR36686">
    <property type="entry name" value="SYNAPTONEMAL COMPLEX CENTRAL ELEMENT PROTEIN 3"/>
    <property type="match status" value="1"/>
</dbReference>
<dbReference type="Pfam" id="PF15191">
    <property type="entry name" value="Synaptonemal_3"/>
    <property type="match status" value="1"/>
</dbReference>
<dbReference type="GO" id="GO:0007283">
    <property type="term" value="P:spermatogenesis"/>
    <property type="evidence" value="ECO:0007669"/>
    <property type="project" value="InterPro"/>
</dbReference>
<name>A0AAV1FBA0_XYRNO</name>
<dbReference type="EMBL" id="OY660869">
    <property type="protein sequence ID" value="CAJ1058211.1"/>
    <property type="molecule type" value="Genomic_DNA"/>
</dbReference>
<feature type="coiled-coil region" evidence="1">
    <location>
        <begin position="11"/>
        <end position="38"/>
    </location>
</feature>
<dbReference type="AlphaFoldDB" id="A0AAV1FBA0"/>